<protein>
    <recommendedName>
        <fullName evidence="1">Small, acid-soluble spore protein L</fullName>
    </recommendedName>
</protein>
<evidence type="ECO:0000313" key="6">
    <source>
        <dbReference type="Proteomes" id="UP000570010"/>
    </source>
</evidence>
<dbReference type="InterPro" id="IPR017526">
    <property type="entry name" value="SASP_SspL"/>
</dbReference>
<dbReference type="EMBL" id="JACEIO010000004">
    <property type="protein sequence ID" value="MBA4536147.1"/>
    <property type="molecule type" value="Genomic_DNA"/>
</dbReference>
<reference evidence="4 5" key="1">
    <citation type="submission" date="2020-02" db="EMBL/GenBank/DDBJ databases">
        <title>Bacillus aquiflavi sp. nov., isolated from yellow water of strong flavor Chinese baijiu in Yibin region of China.</title>
        <authorList>
            <person name="Xie J."/>
        </authorList>
    </citation>
    <scope>NUCLEOTIDE SEQUENCE [LARGE SCALE GENOMIC DNA]</scope>
    <source>
        <strain evidence="4 5">3H-10</strain>
    </source>
</reference>
<feature type="region of interest" description="Disordered" evidence="2">
    <location>
        <begin position="15"/>
        <end position="54"/>
    </location>
</feature>
<sequence length="54" mass="6034">MKYYKSEVIITVSQKNNQGKKAPSVTPQGYGQDADFTEDPKSKLENAAKKKNTK</sequence>
<dbReference type="AlphaFoldDB" id="A0A6B3VQD7"/>
<dbReference type="Proteomes" id="UP000570010">
    <property type="component" value="Unassembled WGS sequence"/>
</dbReference>
<evidence type="ECO:0000313" key="5">
    <source>
        <dbReference type="Proteomes" id="UP000472971"/>
    </source>
</evidence>
<dbReference type="NCBIfam" id="TIGR03093">
    <property type="entry name" value="SASP_sspL"/>
    <property type="match status" value="1"/>
</dbReference>
<evidence type="ECO:0000313" key="4">
    <source>
        <dbReference type="EMBL" id="NEY80520.1"/>
    </source>
</evidence>
<reference evidence="3 6" key="2">
    <citation type="submission" date="2020-07" db="EMBL/GenBank/DDBJ databases">
        <authorList>
            <person name="Feng H."/>
        </authorList>
    </citation>
    <scope>NUCLEOTIDE SEQUENCE [LARGE SCALE GENOMIC DNA]</scope>
    <source>
        <strain evidence="3">S-12</strain>
        <strain evidence="6">s-12</strain>
    </source>
</reference>
<dbReference type="Proteomes" id="UP000472971">
    <property type="component" value="Unassembled WGS sequence"/>
</dbReference>
<feature type="compositionally biased region" description="Basic and acidic residues" evidence="2">
    <location>
        <begin position="38"/>
        <end position="48"/>
    </location>
</feature>
<proteinExistence type="predicted"/>
<feature type="compositionally biased region" description="Polar residues" evidence="2">
    <location>
        <begin position="15"/>
        <end position="29"/>
    </location>
</feature>
<organism evidence="4 5">
    <name type="scientific">Bacillus aquiflavi</name>
    <dbReference type="NCBI Taxonomy" id="2672567"/>
    <lineage>
        <taxon>Bacteria</taxon>
        <taxon>Bacillati</taxon>
        <taxon>Bacillota</taxon>
        <taxon>Bacilli</taxon>
        <taxon>Bacillales</taxon>
        <taxon>Bacillaceae</taxon>
        <taxon>Bacillus</taxon>
    </lineage>
</organism>
<evidence type="ECO:0000256" key="1">
    <source>
        <dbReference type="NCBIfam" id="TIGR03093"/>
    </source>
</evidence>
<comment type="caution">
    <text evidence="4">The sequence shown here is derived from an EMBL/GenBank/DDBJ whole genome shotgun (WGS) entry which is preliminary data.</text>
</comment>
<evidence type="ECO:0000313" key="3">
    <source>
        <dbReference type="EMBL" id="MBA4536147.1"/>
    </source>
</evidence>
<gene>
    <name evidence="4" type="primary">sspL</name>
    <name evidence="4" type="ORF">G4D64_03060</name>
    <name evidence="3" type="ORF">H1Z61_03070</name>
</gene>
<dbReference type="EMBL" id="JAAIWN010000004">
    <property type="protein sequence ID" value="NEY80520.1"/>
    <property type="molecule type" value="Genomic_DNA"/>
</dbReference>
<keyword evidence="5" id="KW-1185">Reference proteome</keyword>
<evidence type="ECO:0000256" key="2">
    <source>
        <dbReference type="SAM" id="MobiDB-lite"/>
    </source>
</evidence>
<accession>A0A6B3VQD7</accession>
<name>A0A6B3VQD7_9BACI</name>